<dbReference type="AlphaFoldDB" id="A0A499VP62"/>
<sequence>MSATQTAQLMDGTGHARRIVEEAAAKAAEISQRTGTAPVWRRCWWEMTPHRSLMSA</sequence>
<organism evidence="1">
    <name type="scientific">Streptomyces avermitilis</name>
    <dbReference type="NCBI Taxonomy" id="33903"/>
    <lineage>
        <taxon>Bacteria</taxon>
        <taxon>Bacillati</taxon>
        <taxon>Actinomycetota</taxon>
        <taxon>Actinomycetes</taxon>
        <taxon>Kitasatosporales</taxon>
        <taxon>Streptomycetaceae</taxon>
        <taxon>Streptomyces</taxon>
    </lineage>
</organism>
<reference evidence="1" key="1">
    <citation type="submission" date="2019-04" db="EMBL/GenBank/DDBJ databases">
        <title>Draft genome sequences of Streptomyces avermitilis MC3.</title>
        <authorList>
            <person name="Komaki H."/>
            <person name="Tamura T."/>
            <person name="Hosoyama A."/>
        </authorList>
    </citation>
    <scope>NUCLEOTIDE SEQUENCE</scope>
    <source>
        <strain evidence="1">MC3</strain>
    </source>
</reference>
<dbReference type="EMBL" id="AP019621">
    <property type="protein sequence ID" value="BBJ48067.1"/>
    <property type="molecule type" value="Genomic_DNA"/>
</dbReference>
<accession>A0A499VP62</accession>
<evidence type="ECO:0000313" key="1">
    <source>
        <dbReference type="EMBL" id="BBJ48067.1"/>
    </source>
</evidence>
<gene>
    <name evidence="1" type="ORF">SAVMC3_06960</name>
</gene>
<proteinExistence type="predicted"/>
<name>A0A499VP62_STRAX</name>
<protein>
    <submittedName>
        <fullName evidence="1">Uncharacterized protein</fullName>
    </submittedName>
</protein>